<dbReference type="PROSITE" id="PS50994">
    <property type="entry name" value="INTEGRASE"/>
    <property type="match status" value="1"/>
</dbReference>
<dbReference type="EMBL" id="JADWDJ010000005">
    <property type="protein sequence ID" value="KAG5281322.1"/>
    <property type="molecule type" value="Genomic_DNA"/>
</dbReference>
<evidence type="ECO:0000313" key="4">
    <source>
        <dbReference type="EMBL" id="KAG5281322.1"/>
    </source>
</evidence>
<keyword evidence="5" id="KW-1185">Reference proteome</keyword>
<accession>A0AAV6H5P7</accession>
<reference evidence="4" key="1">
    <citation type="submission" date="2020-10" db="EMBL/GenBank/DDBJ databases">
        <title>Chromosome-scale genome assembly of the Allis shad, Alosa alosa.</title>
        <authorList>
            <person name="Margot Z."/>
            <person name="Christophe K."/>
            <person name="Cabau C."/>
            <person name="Louis A."/>
            <person name="Berthelot C."/>
            <person name="Parey E."/>
            <person name="Roest Crollius H."/>
            <person name="Montfort J."/>
            <person name="Robinson-Rechavi M."/>
            <person name="Bucao C."/>
            <person name="Bouchez O."/>
            <person name="Gislard M."/>
            <person name="Lluch J."/>
            <person name="Milhes M."/>
            <person name="Lampietro C."/>
            <person name="Lopez Roques C."/>
            <person name="Donnadieu C."/>
            <person name="Braasch I."/>
            <person name="Desvignes T."/>
            <person name="Postlethwait J."/>
            <person name="Bobe J."/>
            <person name="Guiguen Y."/>
        </authorList>
    </citation>
    <scope>NUCLEOTIDE SEQUENCE</scope>
    <source>
        <strain evidence="4">M-15738</strain>
        <tissue evidence="4">Blood</tissue>
    </source>
</reference>
<dbReference type="SUPFAM" id="SSF56672">
    <property type="entry name" value="DNA/RNA polymerases"/>
    <property type="match status" value="1"/>
</dbReference>
<dbReference type="SUPFAM" id="SSF53098">
    <property type="entry name" value="Ribonuclease H-like"/>
    <property type="match status" value="1"/>
</dbReference>
<dbReference type="Gene3D" id="3.30.420.10">
    <property type="entry name" value="Ribonuclease H-like superfamily/Ribonuclease H"/>
    <property type="match status" value="1"/>
</dbReference>
<sequence length="630" mass="70948">MRQGRRSVSEFAIDFQTLATSTSWNAGAIFDTFLNGLSDEIKDELVSHDLPSTCEELIDLAIRIDTRLQQRPGRRSFSIRPRLASNMATTQPTTSTSEPRAHARLTPAERQRRMTTRSCLYCGQLQLPTTALHRPLVANALDGRWLANITHISEPAQTPSPVSNPVEEFPDLSAVPSQYQGSFQSLSEHTSHVHRVLQRLLENQLFVKAEKCDFYRDTMGFLGYVVSAGTLKMDYPKIKAVVEWPTPSSRHHRNLEYLRSAKRLNPRQARWSLFFTRFDFTLSYRPGHKNVKPDALSRLFSTDEDPKETDTILPSRRIIGAAQLEIESVVIAAQGHEPTPSQCHPNLLFVPTSVRSQVLQWGHSSCLSCHPGSNRTLSFIARRFWWPTLREDTNTFVATCSICAQNKTSTRPPAGLLQPLPVPKRPWSHISIDFITGLPPSAGNTAILTVVDRFSKAVHFIPLAGLPSAKDTAKIMIQHVFKLHGLPSEVVSDRGPQFTSSFWRAFCKLLGASVCLSSGFHPQTNDQTERANQQLETVLRCVASQNPTTWSEQLPWAEYAINSHISSSTGQSPFECSLCYQPPLFLDQEREVGVPSAEAFVRRCRRSWRLTRSALLRTSSRMKRQADKHR</sequence>
<evidence type="ECO:0000259" key="3">
    <source>
        <dbReference type="PROSITE" id="PS50994"/>
    </source>
</evidence>
<dbReference type="GO" id="GO:0003676">
    <property type="term" value="F:nucleic acid binding"/>
    <property type="evidence" value="ECO:0007669"/>
    <property type="project" value="InterPro"/>
</dbReference>
<evidence type="ECO:0000256" key="1">
    <source>
        <dbReference type="ARBA" id="ARBA00039658"/>
    </source>
</evidence>
<dbReference type="InterPro" id="IPR036397">
    <property type="entry name" value="RNaseH_sf"/>
</dbReference>
<evidence type="ECO:0000256" key="2">
    <source>
        <dbReference type="SAM" id="MobiDB-lite"/>
    </source>
</evidence>
<comment type="caution">
    <text evidence="4">The sequence shown here is derived from an EMBL/GenBank/DDBJ whole genome shotgun (WGS) entry which is preliminary data.</text>
</comment>
<dbReference type="InterPro" id="IPR001584">
    <property type="entry name" value="Integrase_cat-core"/>
</dbReference>
<dbReference type="AlphaFoldDB" id="A0AAV6H5P7"/>
<dbReference type="InterPro" id="IPR041588">
    <property type="entry name" value="Integrase_H2C2"/>
</dbReference>
<dbReference type="GO" id="GO:0015074">
    <property type="term" value="P:DNA integration"/>
    <property type="evidence" value="ECO:0007669"/>
    <property type="project" value="InterPro"/>
</dbReference>
<dbReference type="InterPro" id="IPR043502">
    <property type="entry name" value="DNA/RNA_pol_sf"/>
</dbReference>
<dbReference type="Gene3D" id="3.30.70.270">
    <property type="match status" value="1"/>
</dbReference>
<dbReference type="Pfam" id="PF00665">
    <property type="entry name" value="rve"/>
    <property type="match status" value="1"/>
</dbReference>
<feature type="compositionally biased region" description="Polar residues" evidence="2">
    <location>
        <begin position="86"/>
        <end position="98"/>
    </location>
</feature>
<dbReference type="InterPro" id="IPR043128">
    <property type="entry name" value="Rev_trsase/Diguanyl_cyclase"/>
</dbReference>
<name>A0AAV6H5P7_9TELE</name>
<dbReference type="InterPro" id="IPR050951">
    <property type="entry name" value="Retrovirus_Pol_polyprotein"/>
</dbReference>
<dbReference type="InterPro" id="IPR012337">
    <property type="entry name" value="RNaseH-like_sf"/>
</dbReference>
<feature type="region of interest" description="Disordered" evidence="2">
    <location>
        <begin position="73"/>
        <end position="112"/>
    </location>
</feature>
<feature type="domain" description="Integrase catalytic" evidence="3">
    <location>
        <begin position="422"/>
        <end position="581"/>
    </location>
</feature>
<dbReference type="Proteomes" id="UP000823561">
    <property type="component" value="Chromosome 5"/>
</dbReference>
<dbReference type="Gene3D" id="1.10.340.70">
    <property type="match status" value="1"/>
</dbReference>
<dbReference type="Pfam" id="PF17921">
    <property type="entry name" value="Integrase_H2C2"/>
    <property type="match status" value="1"/>
</dbReference>
<organism evidence="4 5">
    <name type="scientific">Alosa alosa</name>
    <name type="common">allis shad</name>
    <dbReference type="NCBI Taxonomy" id="278164"/>
    <lineage>
        <taxon>Eukaryota</taxon>
        <taxon>Metazoa</taxon>
        <taxon>Chordata</taxon>
        <taxon>Craniata</taxon>
        <taxon>Vertebrata</taxon>
        <taxon>Euteleostomi</taxon>
        <taxon>Actinopterygii</taxon>
        <taxon>Neopterygii</taxon>
        <taxon>Teleostei</taxon>
        <taxon>Clupei</taxon>
        <taxon>Clupeiformes</taxon>
        <taxon>Clupeoidei</taxon>
        <taxon>Clupeidae</taxon>
        <taxon>Alosa</taxon>
    </lineage>
</organism>
<gene>
    <name evidence="4" type="ORF">AALO_G00069940</name>
</gene>
<evidence type="ECO:0000313" key="5">
    <source>
        <dbReference type="Proteomes" id="UP000823561"/>
    </source>
</evidence>
<protein>
    <recommendedName>
        <fullName evidence="1">Gypsy retrotransposon integrase-like protein 1</fullName>
    </recommendedName>
</protein>
<dbReference type="PANTHER" id="PTHR37984:SF5">
    <property type="entry name" value="PROTEIN NYNRIN-LIKE"/>
    <property type="match status" value="1"/>
</dbReference>
<dbReference type="PANTHER" id="PTHR37984">
    <property type="entry name" value="PROTEIN CBG26694"/>
    <property type="match status" value="1"/>
</dbReference>
<dbReference type="FunFam" id="1.10.340.70:FF:000001">
    <property type="entry name" value="Retrovirus-related Pol polyprotein from transposon gypsy-like Protein"/>
    <property type="match status" value="1"/>
</dbReference>
<proteinExistence type="predicted"/>
<dbReference type="FunFam" id="3.30.420.10:FF:000032">
    <property type="entry name" value="Retrovirus-related Pol polyprotein from transposon 297-like Protein"/>
    <property type="match status" value="1"/>
</dbReference>